<dbReference type="Proteomes" id="UP000016922">
    <property type="component" value="Unassembled WGS sequence"/>
</dbReference>
<dbReference type="GeneID" id="19465974"/>
<evidence type="ECO:0000313" key="3">
    <source>
        <dbReference type="Proteomes" id="UP000016922"/>
    </source>
</evidence>
<accession>S3E6B5</accession>
<dbReference type="AlphaFoldDB" id="S3E6B5"/>
<dbReference type="RefSeq" id="XP_008079060.1">
    <property type="nucleotide sequence ID" value="XM_008080869.1"/>
</dbReference>
<proteinExistence type="predicted"/>
<evidence type="ECO:0000313" key="2">
    <source>
        <dbReference type="EMBL" id="EPE33908.1"/>
    </source>
</evidence>
<feature type="compositionally biased region" description="Basic and acidic residues" evidence="1">
    <location>
        <begin position="114"/>
        <end position="126"/>
    </location>
</feature>
<feature type="region of interest" description="Disordered" evidence="1">
    <location>
        <begin position="47"/>
        <end position="148"/>
    </location>
</feature>
<sequence length="167" mass="19144">MCKITHNTFKDCPCSKTSTIPCGIYLKAVSDADSALNRHLKIHRPTSQHHNLFGDSEEIGPRKVMPDMRECPNLSESWKKPGEEDKKEQDSENKNTPSFRSRKGPRGPRPQHKKSLDSEDKKKPDTCEMVEGGCPYQARQTPTEPRRVWENPDEMWELNLRGKGGVW</sequence>
<protein>
    <submittedName>
        <fullName evidence="2">Uncharacterized protein</fullName>
    </submittedName>
</protein>
<organism evidence="2 3">
    <name type="scientific">Glarea lozoyensis (strain ATCC 20868 / MF5171)</name>
    <dbReference type="NCBI Taxonomy" id="1116229"/>
    <lineage>
        <taxon>Eukaryota</taxon>
        <taxon>Fungi</taxon>
        <taxon>Dikarya</taxon>
        <taxon>Ascomycota</taxon>
        <taxon>Pezizomycotina</taxon>
        <taxon>Leotiomycetes</taxon>
        <taxon>Helotiales</taxon>
        <taxon>Helotiaceae</taxon>
        <taxon>Glarea</taxon>
    </lineage>
</organism>
<name>S3E6B5_GLAL2</name>
<gene>
    <name evidence="2" type="ORF">GLAREA_06921</name>
</gene>
<dbReference type="EMBL" id="KE145357">
    <property type="protein sequence ID" value="EPE33908.1"/>
    <property type="molecule type" value="Genomic_DNA"/>
</dbReference>
<feature type="compositionally biased region" description="Basic and acidic residues" evidence="1">
    <location>
        <begin position="77"/>
        <end position="93"/>
    </location>
</feature>
<feature type="compositionally biased region" description="Basic residues" evidence="1">
    <location>
        <begin position="100"/>
        <end position="113"/>
    </location>
</feature>
<keyword evidence="3" id="KW-1185">Reference proteome</keyword>
<reference evidence="2 3" key="1">
    <citation type="journal article" date="2013" name="BMC Genomics">
        <title>Genomics-driven discovery of the pneumocandin biosynthetic gene cluster in the fungus Glarea lozoyensis.</title>
        <authorList>
            <person name="Chen L."/>
            <person name="Yue Q."/>
            <person name="Zhang X."/>
            <person name="Xiang M."/>
            <person name="Wang C."/>
            <person name="Li S."/>
            <person name="Che Y."/>
            <person name="Ortiz-Lopez F.J."/>
            <person name="Bills G.F."/>
            <person name="Liu X."/>
            <person name="An Z."/>
        </authorList>
    </citation>
    <scope>NUCLEOTIDE SEQUENCE [LARGE SCALE GENOMIC DNA]</scope>
    <source>
        <strain evidence="3">ATCC 20868 / MF5171</strain>
    </source>
</reference>
<evidence type="ECO:0000256" key="1">
    <source>
        <dbReference type="SAM" id="MobiDB-lite"/>
    </source>
</evidence>
<feature type="compositionally biased region" description="Basic and acidic residues" evidence="1">
    <location>
        <begin position="59"/>
        <end position="70"/>
    </location>
</feature>
<dbReference type="KEGG" id="glz:GLAREA_06921"/>
<dbReference type="HOGENOM" id="CLU_1594698_0_0_1"/>